<comment type="caution">
    <text evidence="2">The sequence shown here is derived from an EMBL/GenBank/DDBJ whole genome shotgun (WGS) entry which is preliminary data.</text>
</comment>
<name>A0AAV5TYG8_9BILA</name>
<dbReference type="SMART" id="SM00587">
    <property type="entry name" value="CHK"/>
    <property type="match status" value="1"/>
</dbReference>
<reference evidence="2" key="1">
    <citation type="submission" date="2023-10" db="EMBL/GenBank/DDBJ databases">
        <title>Genome assembly of Pristionchus species.</title>
        <authorList>
            <person name="Yoshida K."/>
            <person name="Sommer R.J."/>
        </authorList>
    </citation>
    <scope>NUCLEOTIDE SEQUENCE</scope>
    <source>
        <strain evidence="2">RS0144</strain>
    </source>
</reference>
<dbReference type="Gene3D" id="3.90.1200.10">
    <property type="match status" value="1"/>
</dbReference>
<evidence type="ECO:0000259" key="1">
    <source>
        <dbReference type="SMART" id="SM00587"/>
    </source>
</evidence>
<sequence>MSLHAISDGILETPVTWADFEQRLRTALGTEARFGADKSVLDIGDGNGFASKCGLITCDWTGGADDEQLPKRVVLKIPSALPFRKMNDTLPPAQRMFDGNDAAWEMMERKLREVHDVEVVIYDFLEEFKGLTMAKKYYGQAFGMVAKTGGQICLEYVENSRMMNFHEKHTVEQIKQIAQAIGKIQACSLKKEPTAPELKKDFFEEFMTTISLEGFLGMFKGMITLDGSDNMKELLEKLEVILPKYYGSTRNATIHKEMGFRPVIVNRDLRTENVLIDKDTGDLAAMIDWQTAHIGVGVEDLHRIAMFALTTEERRAHTPMLVEEMYSSLVEHLDGAEPPYSLD</sequence>
<feature type="domain" description="CHK kinase-like" evidence="1">
    <location>
        <begin position="151"/>
        <end position="335"/>
    </location>
</feature>
<proteinExistence type="predicted"/>
<accession>A0AAV5TYG8</accession>
<dbReference type="SUPFAM" id="SSF56112">
    <property type="entry name" value="Protein kinase-like (PK-like)"/>
    <property type="match status" value="1"/>
</dbReference>
<dbReference type="InterPro" id="IPR052961">
    <property type="entry name" value="Oxido-Kinase-like_Enzymes"/>
</dbReference>
<keyword evidence="3" id="KW-1185">Reference proteome</keyword>
<gene>
    <name evidence="2" type="ORF">PENTCL1PPCAC_21701</name>
</gene>
<dbReference type="Pfam" id="PF07914">
    <property type="entry name" value="DUF1679"/>
    <property type="match status" value="1"/>
</dbReference>
<dbReference type="InterPro" id="IPR015897">
    <property type="entry name" value="CHK_kinase-like"/>
</dbReference>
<dbReference type="InterPro" id="IPR012877">
    <property type="entry name" value="Dhs-27"/>
</dbReference>
<evidence type="ECO:0000313" key="3">
    <source>
        <dbReference type="Proteomes" id="UP001432027"/>
    </source>
</evidence>
<protein>
    <recommendedName>
        <fullName evidence="1">CHK kinase-like domain-containing protein</fullName>
    </recommendedName>
</protein>
<dbReference type="AlphaFoldDB" id="A0AAV5TYG8"/>
<dbReference type="InterPro" id="IPR011009">
    <property type="entry name" value="Kinase-like_dom_sf"/>
</dbReference>
<dbReference type="EMBL" id="BTSX01000005">
    <property type="protein sequence ID" value="GMS99526.1"/>
    <property type="molecule type" value="Genomic_DNA"/>
</dbReference>
<evidence type="ECO:0000313" key="2">
    <source>
        <dbReference type="EMBL" id="GMS99526.1"/>
    </source>
</evidence>
<dbReference type="Proteomes" id="UP001432027">
    <property type="component" value="Unassembled WGS sequence"/>
</dbReference>
<dbReference type="PANTHER" id="PTHR23020:SF8">
    <property type="entry name" value="CHK KINASE-LIKE DOMAIN-CONTAINING PROTEIN"/>
    <property type="match status" value="1"/>
</dbReference>
<organism evidence="2 3">
    <name type="scientific">Pristionchus entomophagus</name>
    <dbReference type="NCBI Taxonomy" id="358040"/>
    <lineage>
        <taxon>Eukaryota</taxon>
        <taxon>Metazoa</taxon>
        <taxon>Ecdysozoa</taxon>
        <taxon>Nematoda</taxon>
        <taxon>Chromadorea</taxon>
        <taxon>Rhabditida</taxon>
        <taxon>Rhabditina</taxon>
        <taxon>Diplogasteromorpha</taxon>
        <taxon>Diplogasteroidea</taxon>
        <taxon>Neodiplogasteridae</taxon>
        <taxon>Pristionchus</taxon>
    </lineage>
</organism>
<feature type="non-terminal residue" evidence="2">
    <location>
        <position position="343"/>
    </location>
</feature>
<dbReference type="PANTHER" id="PTHR23020">
    <property type="entry name" value="UNCHARACTERIZED NUCLEAR HORMONE RECEPTOR-RELATED"/>
    <property type="match status" value="1"/>
</dbReference>